<dbReference type="PANTHER" id="PTHR43134">
    <property type="entry name" value="SIGNAL RECOGNITION PARTICLE RECEPTOR SUBUNIT ALPHA"/>
    <property type="match status" value="1"/>
</dbReference>
<sequence>MAFFDKLRKSLAKTRESFTHTLETIITGNALDVDVLEELEELLITSDFGVQAAHNIIAETKERFPREAPEGNHKVKKMLKIVIADRLRRHHAALQLVTPGPHALMMVGVNGVGKTTTIGKLSAYYKEQGLDLLLAAGDTFRAAAVEQLQIWGERTQTPVIAQGQNADAASVIYDAYAAAHKRGVDLLIADTAGRLHTKTNLMEELKKVLRVIKKLESTAPHDIWLVLDATTGQNAINQVKIFHEALGLTGLIITKLDGTAKGGVVVGICEQFNLPIRFIGVGEGVEDLRPFDPQEFVEALFAES</sequence>
<comment type="similarity">
    <text evidence="10">Belongs to the GTP-binding SRP family. FtsY subfamily.</text>
</comment>
<dbReference type="Gene3D" id="1.20.120.140">
    <property type="entry name" value="Signal recognition particle SRP54, nucleotide-binding domain"/>
    <property type="match status" value="1"/>
</dbReference>
<dbReference type="AlphaFoldDB" id="A0L5A1"/>
<dbReference type="Proteomes" id="UP000002586">
    <property type="component" value="Chromosome"/>
</dbReference>
<comment type="function">
    <text evidence="10">Involved in targeting and insertion of nascent membrane proteins into the cytoplasmic membrane. Acts as a receptor for the complex formed by the signal recognition particle (SRP) and the ribosome-nascent chain (RNC). Interaction with SRP-RNC leads to the transfer of the RNC complex to the Sec translocase for insertion into the membrane, the hydrolysis of GTP by both Ffh and FtsY, and the dissociation of the SRP-FtsY complex into the individual components.</text>
</comment>
<evidence type="ECO:0000259" key="11">
    <source>
        <dbReference type="PROSITE" id="PS00300"/>
    </source>
</evidence>
<evidence type="ECO:0000256" key="5">
    <source>
        <dbReference type="ARBA" id="ARBA00022801"/>
    </source>
</evidence>
<evidence type="ECO:0000256" key="3">
    <source>
        <dbReference type="ARBA" id="ARBA00022490"/>
    </source>
</evidence>
<comment type="subunit">
    <text evidence="10">Part of the signal recognition particle protein translocation system, which is composed of SRP and FtsY. SRP is a ribonucleoprotein composed of Ffh and a 4.5S RNA molecule.</text>
</comment>
<dbReference type="GO" id="GO:0005047">
    <property type="term" value="F:signal recognition particle binding"/>
    <property type="evidence" value="ECO:0007669"/>
    <property type="project" value="TreeGrafter"/>
</dbReference>
<dbReference type="GO" id="GO:0006614">
    <property type="term" value="P:SRP-dependent cotranslational protein targeting to membrane"/>
    <property type="evidence" value="ECO:0007669"/>
    <property type="project" value="InterPro"/>
</dbReference>
<evidence type="ECO:0000256" key="7">
    <source>
        <dbReference type="ARBA" id="ARBA00023136"/>
    </source>
</evidence>
<name>A0L5A1_MAGMM</name>
<dbReference type="HAMAP" id="MF_00920">
    <property type="entry name" value="FtsY"/>
    <property type="match status" value="1"/>
</dbReference>
<feature type="domain" description="SRP54-type proteins GTP-binding" evidence="11">
    <location>
        <begin position="275"/>
        <end position="288"/>
    </location>
</feature>
<keyword evidence="13" id="KW-1185">Reference proteome</keyword>
<dbReference type="GO" id="GO:0005737">
    <property type="term" value="C:cytoplasm"/>
    <property type="evidence" value="ECO:0007669"/>
    <property type="project" value="UniProtKB-SubCell"/>
</dbReference>
<dbReference type="GO" id="GO:0005525">
    <property type="term" value="F:GTP binding"/>
    <property type="evidence" value="ECO:0007669"/>
    <property type="project" value="UniProtKB-UniRule"/>
</dbReference>
<dbReference type="PANTHER" id="PTHR43134:SF1">
    <property type="entry name" value="SIGNAL RECOGNITION PARTICLE RECEPTOR SUBUNIT ALPHA"/>
    <property type="match status" value="1"/>
</dbReference>
<dbReference type="InterPro" id="IPR000897">
    <property type="entry name" value="SRP54_GTPase_dom"/>
</dbReference>
<dbReference type="SUPFAM" id="SSF47364">
    <property type="entry name" value="Domain of the SRP/SRP receptor G-proteins"/>
    <property type="match status" value="1"/>
</dbReference>
<keyword evidence="7 10" id="KW-0472">Membrane</keyword>
<dbReference type="InterPro" id="IPR004390">
    <property type="entry name" value="SR_rcpt_FtsY"/>
</dbReference>
<feature type="binding site" evidence="10">
    <location>
        <begin position="254"/>
        <end position="257"/>
    </location>
    <ligand>
        <name>GTP</name>
        <dbReference type="ChEBI" id="CHEBI:37565"/>
    </ligand>
</feature>
<dbReference type="KEGG" id="mgm:Mmc1_0623"/>
<dbReference type="InterPro" id="IPR003593">
    <property type="entry name" value="AAA+_ATPase"/>
</dbReference>
<reference evidence="13" key="1">
    <citation type="journal article" date="2009" name="Appl. Environ. Microbiol.">
        <title>Complete genome sequence of the chemolithoautotrophic marine magnetotactic coccus strain MC-1.</title>
        <authorList>
            <person name="Schubbe S."/>
            <person name="Williams T.J."/>
            <person name="Xie G."/>
            <person name="Kiss H.E."/>
            <person name="Brettin T.S."/>
            <person name="Martinez D."/>
            <person name="Ross C.A."/>
            <person name="Schuler D."/>
            <person name="Cox B.L."/>
            <person name="Nealson K.H."/>
            <person name="Bazylinski D.A."/>
        </authorList>
    </citation>
    <scope>NUCLEOTIDE SEQUENCE [LARGE SCALE GENOMIC DNA]</scope>
    <source>
        <strain evidence="13">ATCC BAA-1437 / JCM 17883 / MC-1</strain>
    </source>
</reference>
<dbReference type="CDD" id="cd17874">
    <property type="entry name" value="FtsY"/>
    <property type="match status" value="1"/>
</dbReference>
<keyword evidence="6 10" id="KW-0342">GTP-binding</keyword>
<evidence type="ECO:0000256" key="1">
    <source>
        <dbReference type="ARBA" id="ARBA00004413"/>
    </source>
</evidence>
<dbReference type="PROSITE" id="PS00300">
    <property type="entry name" value="SRP54"/>
    <property type="match status" value="1"/>
</dbReference>
<dbReference type="SMART" id="SM00963">
    <property type="entry name" value="SRP54_N"/>
    <property type="match status" value="1"/>
</dbReference>
<protein>
    <recommendedName>
        <fullName evidence="10">Signal recognition particle receptor FtsY</fullName>
        <shortName evidence="10">SRP receptor</shortName>
        <ecNumber evidence="10">3.6.5.4</ecNumber>
    </recommendedName>
</protein>
<dbReference type="InterPro" id="IPR013822">
    <property type="entry name" value="Signal_recog_particl_SRP54_hlx"/>
</dbReference>
<dbReference type="SMART" id="SM00382">
    <property type="entry name" value="AAA"/>
    <property type="match status" value="1"/>
</dbReference>
<dbReference type="NCBIfam" id="TIGR00064">
    <property type="entry name" value="ftsY"/>
    <property type="match status" value="1"/>
</dbReference>
<keyword evidence="8 10" id="KW-0675">Receptor</keyword>
<keyword evidence="2 10" id="KW-1003">Cell membrane</keyword>
<keyword evidence="5 10" id="KW-0378">Hydrolase</keyword>
<dbReference type="RefSeq" id="WP_011712311.1">
    <property type="nucleotide sequence ID" value="NC_008576.1"/>
</dbReference>
<comment type="subcellular location">
    <subcellularLocation>
        <location evidence="10">Cell inner membrane</location>
        <topology evidence="10">Peripheral membrane protein</topology>
        <orientation evidence="10">Cytoplasmic side</orientation>
    </subcellularLocation>
    <subcellularLocation>
        <location evidence="10">Cytoplasm</location>
    </subcellularLocation>
    <subcellularLocation>
        <location evidence="1">Cell membrane</location>
        <topology evidence="1">Peripheral membrane protein</topology>
        <orientation evidence="1">Cytoplasmic side</orientation>
    </subcellularLocation>
</comment>
<evidence type="ECO:0000256" key="8">
    <source>
        <dbReference type="ARBA" id="ARBA00023170"/>
    </source>
</evidence>
<feature type="binding site" evidence="10">
    <location>
        <begin position="108"/>
        <end position="115"/>
    </location>
    <ligand>
        <name>GTP</name>
        <dbReference type="ChEBI" id="CHEBI:37565"/>
    </ligand>
</feature>
<dbReference type="InterPro" id="IPR042101">
    <property type="entry name" value="SRP54_N_sf"/>
</dbReference>
<feature type="binding site" evidence="10">
    <location>
        <begin position="190"/>
        <end position="194"/>
    </location>
    <ligand>
        <name>GTP</name>
        <dbReference type="ChEBI" id="CHEBI:37565"/>
    </ligand>
</feature>
<evidence type="ECO:0000256" key="2">
    <source>
        <dbReference type="ARBA" id="ARBA00022475"/>
    </source>
</evidence>
<evidence type="ECO:0000256" key="9">
    <source>
        <dbReference type="ARBA" id="ARBA00048027"/>
    </source>
</evidence>
<keyword evidence="3 10" id="KW-0963">Cytoplasm</keyword>
<dbReference type="EMBL" id="CP000471">
    <property type="protein sequence ID" value="ABK43144.1"/>
    <property type="molecule type" value="Genomic_DNA"/>
</dbReference>
<evidence type="ECO:0000256" key="6">
    <source>
        <dbReference type="ARBA" id="ARBA00023134"/>
    </source>
</evidence>
<keyword evidence="4 10" id="KW-0547">Nucleotide-binding</keyword>
<dbReference type="EC" id="3.6.5.4" evidence="10"/>
<evidence type="ECO:0000313" key="12">
    <source>
        <dbReference type="EMBL" id="ABK43144.1"/>
    </source>
</evidence>
<evidence type="ECO:0000313" key="13">
    <source>
        <dbReference type="Proteomes" id="UP000002586"/>
    </source>
</evidence>
<dbReference type="GO" id="GO:0005886">
    <property type="term" value="C:plasma membrane"/>
    <property type="evidence" value="ECO:0007669"/>
    <property type="project" value="UniProtKB-SubCell"/>
</dbReference>
<dbReference type="GO" id="GO:0003924">
    <property type="term" value="F:GTPase activity"/>
    <property type="evidence" value="ECO:0007669"/>
    <property type="project" value="UniProtKB-UniRule"/>
</dbReference>
<dbReference type="SMART" id="SM00962">
    <property type="entry name" value="SRP54"/>
    <property type="match status" value="1"/>
</dbReference>
<comment type="catalytic activity">
    <reaction evidence="9 10">
        <text>GTP + H2O = GDP + phosphate + H(+)</text>
        <dbReference type="Rhea" id="RHEA:19669"/>
        <dbReference type="ChEBI" id="CHEBI:15377"/>
        <dbReference type="ChEBI" id="CHEBI:15378"/>
        <dbReference type="ChEBI" id="CHEBI:37565"/>
        <dbReference type="ChEBI" id="CHEBI:43474"/>
        <dbReference type="ChEBI" id="CHEBI:58189"/>
        <dbReference type="EC" id="3.6.5.4"/>
    </reaction>
</comment>
<evidence type="ECO:0000256" key="4">
    <source>
        <dbReference type="ARBA" id="ARBA00022741"/>
    </source>
</evidence>
<gene>
    <name evidence="10" type="primary">ftsY</name>
    <name evidence="12" type="ordered locus">Mmc1_0623</name>
</gene>
<dbReference type="SUPFAM" id="SSF52540">
    <property type="entry name" value="P-loop containing nucleoside triphosphate hydrolases"/>
    <property type="match status" value="1"/>
</dbReference>
<reference evidence="12 13" key="2">
    <citation type="journal article" date="2012" name="Int. J. Syst. Evol. Microbiol.">
        <title>Magnetococcus marinus gen. nov., sp. nov., a marine, magnetotactic bacterium that represents a novel lineage (Magnetococcaceae fam. nov.; Magnetococcales ord. nov.) at the base of the Alphaproteobacteria.</title>
        <authorList>
            <person name="Bazylinski D.A."/>
            <person name="Williams T.J."/>
            <person name="Lefevre C.T."/>
            <person name="Berg R.J."/>
            <person name="Zhang C.L."/>
            <person name="Bowser S.S."/>
            <person name="Dean A.J."/>
            <person name="Beveridge T.J."/>
        </authorList>
    </citation>
    <scope>NUCLEOTIDE SEQUENCE [LARGE SCALE GENOMIC DNA]</scope>
    <source>
        <strain evidence="13">ATCC BAA-1437 / JCM 17883 / MC-1</strain>
    </source>
</reference>
<accession>A0L5A1</accession>
<organism evidence="12 13">
    <name type="scientific">Magnetococcus marinus (strain ATCC BAA-1437 / JCM 17883 / MC-1)</name>
    <dbReference type="NCBI Taxonomy" id="156889"/>
    <lineage>
        <taxon>Bacteria</taxon>
        <taxon>Pseudomonadati</taxon>
        <taxon>Pseudomonadota</taxon>
        <taxon>Magnetococcia</taxon>
        <taxon>Magnetococcales</taxon>
        <taxon>Magnetococcaceae</taxon>
        <taxon>Magnetococcus</taxon>
    </lineage>
</organism>
<proteinExistence type="inferred from homology"/>
<dbReference type="InterPro" id="IPR036225">
    <property type="entry name" value="SRP/SRP_N"/>
</dbReference>
<dbReference type="Pfam" id="PF02881">
    <property type="entry name" value="SRP54_N"/>
    <property type="match status" value="1"/>
</dbReference>
<dbReference type="HOGENOM" id="CLU_009301_3_0_5"/>
<dbReference type="InterPro" id="IPR027417">
    <property type="entry name" value="P-loop_NTPase"/>
</dbReference>
<dbReference type="Pfam" id="PF00448">
    <property type="entry name" value="SRP54"/>
    <property type="match status" value="1"/>
</dbReference>
<dbReference type="Gene3D" id="3.40.50.300">
    <property type="entry name" value="P-loop containing nucleotide triphosphate hydrolases"/>
    <property type="match status" value="1"/>
</dbReference>
<dbReference type="STRING" id="156889.Mmc1_0623"/>
<dbReference type="eggNOG" id="COG0552">
    <property type="taxonomic scope" value="Bacteria"/>
</dbReference>
<evidence type="ECO:0000256" key="10">
    <source>
        <dbReference type="HAMAP-Rule" id="MF_00920"/>
    </source>
</evidence>
<keyword evidence="10" id="KW-0997">Cell inner membrane</keyword>
<dbReference type="FunFam" id="3.40.50.300:FF:000053">
    <property type="entry name" value="Signal recognition particle receptor FtsY"/>
    <property type="match status" value="1"/>
</dbReference>
<dbReference type="OrthoDB" id="9804720at2"/>